<dbReference type="Pfam" id="PF19834">
    <property type="entry name" value="DUF6314"/>
    <property type="match status" value="1"/>
</dbReference>
<sequence length="140" mass="16166">MNLPTSLADFEGHWALTRTIRDARAGQVVQAEGVAHLHRGADGLIYEEEVTLRIPGQPEMKGTRRYQWRDGADHVAVHFDDGRYFHALRLGAPRVSDHHDCPPDSYDAVYDFTAWPRWSVRWNVAGPRKSYEMDTEYMLR</sequence>
<dbReference type="OrthoDB" id="7351979at2"/>
<protein>
    <recommendedName>
        <fullName evidence="1">DUF6314 domain-containing protein</fullName>
    </recommendedName>
</protein>
<name>A0A1X6Y9L7_9RHOB</name>
<dbReference type="AlphaFoldDB" id="A0A1X6Y9L7"/>
<accession>A0A1X6Y9L7</accession>
<proteinExistence type="predicted"/>
<dbReference type="RefSeq" id="WP_085820897.1">
    <property type="nucleotide sequence ID" value="NZ_FWFP01000001.1"/>
</dbReference>
<dbReference type="InterPro" id="IPR045632">
    <property type="entry name" value="DUF6314"/>
</dbReference>
<evidence type="ECO:0000313" key="3">
    <source>
        <dbReference type="Proteomes" id="UP000193778"/>
    </source>
</evidence>
<organism evidence="2 3">
    <name type="scientific">Ruegeria meonggei</name>
    <dbReference type="NCBI Taxonomy" id="1446476"/>
    <lineage>
        <taxon>Bacteria</taxon>
        <taxon>Pseudomonadati</taxon>
        <taxon>Pseudomonadota</taxon>
        <taxon>Alphaproteobacteria</taxon>
        <taxon>Rhodobacterales</taxon>
        <taxon>Roseobacteraceae</taxon>
        <taxon>Ruegeria</taxon>
    </lineage>
</organism>
<dbReference type="EMBL" id="FWFP01000001">
    <property type="protein sequence ID" value="SLN14273.1"/>
    <property type="molecule type" value="Genomic_DNA"/>
</dbReference>
<dbReference type="Proteomes" id="UP000193778">
    <property type="component" value="Unassembled WGS sequence"/>
</dbReference>
<evidence type="ECO:0000313" key="2">
    <source>
        <dbReference type="EMBL" id="SLN14273.1"/>
    </source>
</evidence>
<reference evidence="3" key="1">
    <citation type="submission" date="2017-03" db="EMBL/GenBank/DDBJ databases">
        <authorList>
            <person name="Rodrigo-Torres L."/>
            <person name="Arahal R.D."/>
            <person name="Lucena T."/>
        </authorList>
    </citation>
    <scope>NUCLEOTIDE SEQUENCE [LARGE SCALE GENOMIC DNA]</scope>
    <source>
        <strain evidence="3">CECT 8411</strain>
    </source>
</reference>
<keyword evidence="3" id="KW-1185">Reference proteome</keyword>
<gene>
    <name evidence="2" type="ORF">RUM8411_00353</name>
</gene>
<evidence type="ECO:0000259" key="1">
    <source>
        <dbReference type="Pfam" id="PF19834"/>
    </source>
</evidence>
<feature type="domain" description="DUF6314" evidence="1">
    <location>
        <begin position="10"/>
        <end position="137"/>
    </location>
</feature>